<accession>A0A0J9FT99</accession>
<dbReference type="Pfam" id="PF14213">
    <property type="entry name" value="DUF4325"/>
    <property type="match status" value="1"/>
</dbReference>
<protein>
    <recommendedName>
        <fullName evidence="1">DUF4325 domain-containing protein</fullName>
    </recommendedName>
</protein>
<dbReference type="EMBL" id="CP020925">
    <property type="protein sequence ID" value="ATP18283.1"/>
    <property type="molecule type" value="Genomic_DNA"/>
</dbReference>
<evidence type="ECO:0000313" key="3">
    <source>
        <dbReference type="Proteomes" id="UP000037029"/>
    </source>
</evidence>
<sequence>MRELHISVAKDYTRHPGPRYERQGEFSGERFRKVLVDRLKTADRIVVDLDGTSGFGSSFLDEAFGGLIRYEGMTRDQVRSRVIVKSAMDETYAAEVEEAVALAEPVKQTPRKGAHAPKH</sequence>
<feature type="domain" description="DUF4325" evidence="1">
    <location>
        <begin position="27"/>
        <end position="89"/>
    </location>
</feature>
<evidence type="ECO:0000313" key="2">
    <source>
        <dbReference type="EMBL" id="ATP18283.1"/>
    </source>
</evidence>
<dbReference type="Proteomes" id="UP000037029">
    <property type="component" value="Chromosome"/>
</dbReference>
<dbReference type="RefSeq" id="WP_053094330.1">
    <property type="nucleotide sequence ID" value="NZ_CP020925.1"/>
</dbReference>
<gene>
    <name evidence="2" type="ORF">BV87_07675</name>
</gene>
<reference evidence="2 3" key="1">
    <citation type="submission" date="2017-04" db="EMBL/GenBank/DDBJ databases">
        <title>Characterization, genome and methylation analysis of a phthalic acid esters degrading strain Sphingobium yanoikuyae SHJ.</title>
        <authorList>
            <person name="Feng L."/>
        </authorList>
    </citation>
    <scope>NUCLEOTIDE SEQUENCE [LARGE SCALE GENOMIC DNA]</scope>
    <source>
        <strain evidence="2 3">SHJ</strain>
    </source>
</reference>
<dbReference type="AlphaFoldDB" id="A0A0J9FT99"/>
<evidence type="ECO:0000259" key="1">
    <source>
        <dbReference type="Pfam" id="PF14213"/>
    </source>
</evidence>
<organism evidence="2 3">
    <name type="scientific">Sphingobium yanoikuyae</name>
    <name type="common">Sphingomonas yanoikuyae</name>
    <dbReference type="NCBI Taxonomy" id="13690"/>
    <lineage>
        <taxon>Bacteria</taxon>
        <taxon>Pseudomonadati</taxon>
        <taxon>Pseudomonadota</taxon>
        <taxon>Alphaproteobacteria</taxon>
        <taxon>Sphingomonadales</taxon>
        <taxon>Sphingomonadaceae</taxon>
        <taxon>Sphingobium</taxon>
    </lineage>
</organism>
<name>A0A0J9FT99_SPHYA</name>
<dbReference type="InterPro" id="IPR025474">
    <property type="entry name" value="DUF4325"/>
</dbReference>
<proteinExistence type="predicted"/>